<keyword evidence="2" id="KW-1185">Reference proteome</keyword>
<proteinExistence type="predicted"/>
<name>A0ABS7RM78_9ACTN</name>
<dbReference type="EMBL" id="JAIEZQ010000002">
    <property type="protein sequence ID" value="MBY9076141.1"/>
    <property type="molecule type" value="Genomic_DNA"/>
</dbReference>
<dbReference type="InterPro" id="IPR016031">
    <property type="entry name" value="Trp_RNA-bd_attenuator-like_dom"/>
</dbReference>
<sequence length="69" mass="7622">MTLDTGHVVAFDESVQYAVRKAGSWKSSILGGEGLVTDFTGPGRVWYQTRNTSDLLEWMISKMPAQRGS</sequence>
<organism evidence="1 2">
    <name type="scientific">Nocardioides jiangsuensis</name>
    <dbReference type="NCBI Taxonomy" id="2866161"/>
    <lineage>
        <taxon>Bacteria</taxon>
        <taxon>Bacillati</taxon>
        <taxon>Actinomycetota</taxon>
        <taxon>Actinomycetes</taxon>
        <taxon>Propionibacteriales</taxon>
        <taxon>Nocardioidaceae</taxon>
        <taxon>Nocardioides</taxon>
    </lineage>
</organism>
<protein>
    <submittedName>
        <fullName evidence="1">AIM24 family protein</fullName>
    </submittedName>
</protein>
<accession>A0ABS7RM78</accession>
<dbReference type="Proteomes" id="UP000754710">
    <property type="component" value="Unassembled WGS sequence"/>
</dbReference>
<reference evidence="1 2" key="1">
    <citation type="submission" date="2021-08" db="EMBL/GenBank/DDBJ databases">
        <title>Nocardioides bacterium WL0053 sp. nov., isolated from the sediment.</title>
        <authorList>
            <person name="Wang L."/>
            <person name="Zhang D."/>
            <person name="Zhang A."/>
        </authorList>
    </citation>
    <scope>NUCLEOTIDE SEQUENCE [LARGE SCALE GENOMIC DNA]</scope>
    <source>
        <strain evidence="1 2">WL0053</strain>
    </source>
</reference>
<dbReference type="InterPro" id="IPR002838">
    <property type="entry name" value="AIM24"/>
</dbReference>
<gene>
    <name evidence="1" type="ORF">K1X13_14995</name>
</gene>
<dbReference type="PANTHER" id="PTHR43657">
    <property type="entry name" value="TRYPTOPHAN RNA-BINDING ATTENUATOR PROTEIN-LIKE PROTEIN"/>
    <property type="match status" value="1"/>
</dbReference>
<dbReference type="PANTHER" id="PTHR43657:SF1">
    <property type="entry name" value="ALTERED INHERITANCE OF MITOCHONDRIA PROTEIN 24, MITOCHONDRIAL"/>
    <property type="match status" value="1"/>
</dbReference>
<dbReference type="Gene3D" id="3.60.160.10">
    <property type="entry name" value="Mitochondrial biogenesis AIM24"/>
    <property type="match status" value="1"/>
</dbReference>
<dbReference type="SUPFAM" id="SSF51219">
    <property type="entry name" value="TRAP-like"/>
    <property type="match status" value="1"/>
</dbReference>
<dbReference type="Pfam" id="PF01987">
    <property type="entry name" value="AIM24"/>
    <property type="match status" value="1"/>
</dbReference>
<evidence type="ECO:0000313" key="1">
    <source>
        <dbReference type="EMBL" id="MBY9076141.1"/>
    </source>
</evidence>
<evidence type="ECO:0000313" key="2">
    <source>
        <dbReference type="Proteomes" id="UP000754710"/>
    </source>
</evidence>
<comment type="caution">
    <text evidence="1">The sequence shown here is derived from an EMBL/GenBank/DDBJ whole genome shotgun (WGS) entry which is preliminary data.</text>
</comment>
<dbReference type="InterPro" id="IPR036983">
    <property type="entry name" value="AIM24_sf"/>
</dbReference>